<feature type="compositionally biased region" description="Polar residues" evidence="1">
    <location>
        <begin position="63"/>
        <end position="80"/>
    </location>
</feature>
<dbReference type="EMBL" id="QXFX01002238">
    <property type="protein sequence ID" value="KAE9079138.1"/>
    <property type="molecule type" value="Genomic_DNA"/>
</dbReference>
<evidence type="ECO:0000313" key="5">
    <source>
        <dbReference type="Proteomes" id="UP000488956"/>
    </source>
</evidence>
<feature type="region of interest" description="Disordered" evidence="1">
    <location>
        <begin position="1"/>
        <end position="88"/>
    </location>
</feature>
<dbReference type="Proteomes" id="UP000460718">
    <property type="component" value="Unassembled WGS sequence"/>
</dbReference>
<evidence type="ECO:0000313" key="4">
    <source>
        <dbReference type="Proteomes" id="UP000460718"/>
    </source>
</evidence>
<organism evidence="2 4">
    <name type="scientific">Phytophthora fragariae</name>
    <dbReference type="NCBI Taxonomy" id="53985"/>
    <lineage>
        <taxon>Eukaryota</taxon>
        <taxon>Sar</taxon>
        <taxon>Stramenopiles</taxon>
        <taxon>Oomycota</taxon>
        <taxon>Peronosporomycetes</taxon>
        <taxon>Peronosporales</taxon>
        <taxon>Peronosporaceae</taxon>
        <taxon>Phytophthora</taxon>
    </lineage>
</organism>
<accession>A0A6A3IH19</accession>
<evidence type="ECO:0000256" key="1">
    <source>
        <dbReference type="SAM" id="MobiDB-lite"/>
    </source>
</evidence>
<dbReference type="Proteomes" id="UP000488956">
    <property type="component" value="Unassembled WGS sequence"/>
</dbReference>
<dbReference type="AlphaFoldDB" id="A0A6A3IH19"/>
<reference evidence="4 5" key="1">
    <citation type="submission" date="2018-09" db="EMBL/GenBank/DDBJ databases">
        <title>Genomic investigation of the strawberry pathogen Phytophthora fragariae indicates pathogenicity is determined by transcriptional variation in three key races.</title>
        <authorList>
            <person name="Adams T.M."/>
            <person name="Armitage A.D."/>
            <person name="Sobczyk M.K."/>
            <person name="Bates H.J."/>
            <person name="Dunwell J.M."/>
            <person name="Nellist C.F."/>
            <person name="Harrison R.J."/>
        </authorList>
    </citation>
    <scope>NUCLEOTIDE SEQUENCE [LARGE SCALE GENOMIC DNA]</scope>
    <source>
        <strain evidence="3 5">ONT-3</strain>
        <strain evidence="2 4">SCRP245</strain>
    </source>
</reference>
<evidence type="ECO:0000313" key="2">
    <source>
        <dbReference type="EMBL" id="KAE8980832.1"/>
    </source>
</evidence>
<proteinExistence type="predicted"/>
<comment type="caution">
    <text evidence="2">The sequence shown here is derived from an EMBL/GenBank/DDBJ whole genome shotgun (WGS) entry which is preliminary data.</text>
</comment>
<sequence length="170" mass="18800">MKESEGAVEFGSGKRKVDSSGLTSPKPTRLQRKSESHASPAAKKRLKQSKKPDSPSLDRPVSLFQQGDSNDISKSVNPHQAVTLATPKKPVRAKRTNLATRMKLLRQERAARMQAALDADKALRLRYHEVPGRFEADRLMAIRADVSFQLLMESIAAREAVADQVQNADV</sequence>
<protein>
    <submittedName>
        <fullName evidence="2">Uncharacterized protein</fullName>
    </submittedName>
</protein>
<gene>
    <name evidence="3" type="ORF">PF010_g22863</name>
    <name evidence="2" type="ORF">PF011_g22275</name>
</gene>
<dbReference type="EMBL" id="QXFW01002212">
    <property type="protein sequence ID" value="KAE8980832.1"/>
    <property type="molecule type" value="Genomic_DNA"/>
</dbReference>
<evidence type="ECO:0000313" key="3">
    <source>
        <dbReference type="EMBL" id="KAE9079138.1"/>
    </source>
</evidence>
<name>A0A6A3IH19_9STRA</name>